<reference evidence="3" key="1">
    <citation type="submission" date="2018-12" db="EMBL/GenBank/DDBJ databases">
        <title>The complete genome of Metarhizium rileyi, a key fungal pathogen of Lepidoptera.</title>
        <authorList>
            <person name="Binneck E."/>
            <person name="Lastra C.C.L."/>
            <person name="Sosa-Gomez D.R."/>
        </authorList>
    </citation>
    <scope>NUCLEOTIDE SEQUENCE [LARGE SCALE GENOMIC DNA]</scope>
    <source>
        <strain evidence="3">Cep018-CH2</strain>
    </source>
</reference>
<dbReference type="Proteomes" id="UP000317257">
    <property type="component" value="Unassembled WGS sequence"/>
</dbReference>
<protein>
    <submittedName>
        <fullName evidence="2">Uncharacterized protein</fullName>
    </submittedName>
</protein>
<feature type="region of interest" description="Disordered" evidence="1">
    <location>
        <begin position="84"/>
        <end position="129"/>
    </location>
</feature>
<evidence type="ECO:0000256" key="1">
    <source>
        <dbReference type="SAM" id="MobiDB-lite"/>
    </source>
</evidence>
<evidence type="ECO:0000313" key="2">
    <source>
        <dbReference type="EMBL" id="TWU73157.1"/>
    </source>
</evidence>
<accession>A0A5C6G7W3</accession>
<comment type="caution">
    <text evidence="2">The sequence shown here is derived from an EMBL/GenBank/DDBJ whole genome shotgun (WGS) entry which is preliminary data.</text>
</comment>
<sequence length="129" mass="14182">MTPYKIQSCMVSKIFDPEGIDINILKTADRRTLLSALDTIATFNMEGKAAKHWDTLRNNVLKTNQERHTAMEEAACSVLSQKGVVGAETEEKPAQEEEAPEPKSLGTYQEVVGSMAEKEPVQGESTPSQ</sequence>
<evidence type="ECO:0000313" key="3">
    <source>
        <dbReference type="Proteomes" id="UP000317257"/>
    </source>
</evidence>
<name>A0A5C6G7W3_METRR</name>
<dbReference type="EMBL" id="SBHS01000020">
    <property type="protein sequence ID" value="TWU73157.1"/>
    <property type="molecule type" value="Genomic_DNA"/>
</dbReference>
<proteinExistence type="predicted"/>
<organism evidence="2 3">
    <name type="scientific">Metarhizium rileyi (strain RCEF 4871)</name>
    <name type="common">Nomuraea rileyi</name>
    <dbReference type="NCBI Taxonomy" id="1649241"/>
    <lineage>
        <taxon>Eukaryota</taxon>
        <taxon>Fungi</taxon>
        <taxon>Dikarya</taxon>
        <taxon>Ascomycota</taxon>
        <taxon>Pezizomycotina</taxon>
        <taxon>Sordariomycetes</taxon>
        <taxon>Hypocreomycetidae</taxon>
        <taxon>Hypocreales</taxon>
        <taxon>Clavicipitaceae</taxon>
        <taxon>Metarhizium</taxon>
    </lineage>
</organism>
<dbReference type="AlphaFoldDB" id="A0A5C6G7W3"/>
<gene>
    <name evidence="2" type="ORF">ED733_003035</name>
</gene>